<evidence type="ECO:0000313" key="4">
    <source>
        <dbReference type="Proteomes" id="UP000070409"/>
    </source>
</evidence>
<protein>
    <recommendedName>
        <fullName evidence="2">CBS domain-containing protein</fullName>
    </recommendedName>
</protein>
<reference evidence="3 4" key="1">
    <citation type="submission" date="2016-02" db="EMBL/GenBank/DDBJ databases">
        <authorList>
            <person name="Teng J.L."/>
            <person name="Tang Y."/>
            <person name="Huang Y."/>
            <person name="Guo F."/>
            <person name="Wei W."/>
            <person name="Chen J.H."/>
            <person name="Wong S.Y."/>
            <person name="Lau S.K."/>
            <person name="Woo P.C."/>
        </authorList>
    </citation>
    <scope>NUCLEOTIDE SEQUENCE [LARGE SCALE GENOMIC DNA]</scope>
    <source>
        <strain evidence="3 4">JCM 13375</strain>
    </source>
</reference>
<evidence type="ECO:0000259" key="2">
    <source>
        <dbReference type="Pfam" id="PF00571"/>
    </source>
</evidence>
<feature type="compositionally biased region" description="Basic and acidic residues" evidence="1">
    <location>
        <begin position="64"/>
        <end position="77"/>
    </location>
</feature>
<proteinExistence type="predicted"/>
<keyword evidence="4" id="KW-1185">Reference proteome</keyword>
<dbReference type="SUPFAM" id="SSF54631">
    <property type="entry name" value="CBS-domain pair"/>
    <property type="match status" value="1"/>
</dbReference>
<name>A0A137ZM16_9ACTN</name>
<sequence length="138" mass="14566">MSAAAPTVAEVMLRRPTRHTADITVGAARAALEESPKFHLLLLVHDGVLVGTLDDGDLAAHADEASPARDLASRDGRTVGPAAPADPVRQDMRTTGIRRLAVVDEGMRLLGLLCLTASGSGFCTDDGVDEIRRARRSD</sequence>
<evidence type="ECO:0000313" key="3">
    <source>
        <dbReference type="EMBL" id="KXO99213.1"/>
    </source>
</evidence>
<dbReference type="Pfam" id="PF00571">
    <property type="entry name" value="CBS"/>
    <property type="match status" value="1"/>
</dbReference>
<gene>
    <name evidence="3" type="ORF">AXK61_18270</name>
</gene>
<comment type="caution">
    <text evidence="3">The sequence shown here is derived from an EMBL/GenBank/DDBJ whole genome shotgun (WGS) entry which is preliminary data.</text>
</comment>
<feature type="domain" description="CBS" evidence="2">
    <location>
        <begin position="69"/>
        <end position="113"/>
    </location>
</feature>
<dbReference type="InterPro" id="IPR046342">
    <property type="entry name" value="CBS_dom_sf"/>
</dbReference>
<dbReference type="CDD" id="cd02205">
    <property type="entry name" value="CBS_pair_SF"/>
    <property type="match status" value="1"/>
</dbReference>
<accession>A0A137ZM16</accession>
<dbReference type="Gene3D" id="3.10.580.10">
    <property type="entry name" value="CBS-domain"/>
    <property type="match status" value="1"/>
</dbReference>
<dbReference type="Proteomes" id="UP000070409">
    <property type="component" value="Unassembled WGS sequence"/>
</dbReference>
<evidence type="ECO:0000256" key="1">
    <source>
        <dbReference type="SAM" id="MobiDB-lite"/>
    </source>
</evidence>
<feature type="region of interest" description="Disordered" evidence="1">
    <location>
        <begin position="64"/>
        <end position="91"/>
    </location>
</feature>
<dbReference type="RefSeq" id="WP_068744711.1">
    <property type="nucleotide sequence ID" value="NZ_LSRE01000010.1"/>
</dbReference>
<dbReference type="EMBL" id="LSRE01000010">
    <property type="protein sequence ID" value="KXO99213.1"/>
    <property type="molecule type" value="Genomic_DNA"/>
</dbReference>
<dbReference type="InterPro" id="IPR000644">
    <property type="entry name" value="CBS_dom"/>
</dbReference>
<organism evidence="3 4">
    <name type="scientific">Tsukamurella pseudospumae</name>
    <dbReference type="NCBI Taxonomy" id="239498"/>
    <lineage>
        <taxon>Bacteria</taxon>
        <taxon>Bacillati</taxon>
        <taxon>Actinomycetota</taxon>
        <taxon>Actinomycetes</taxon>
        <taxon>Mycobacteriales</taxon>
        <taxon>Tsukamurellaceae</taxon>
        <taxon>Tsukamurella</taxon>
    </lineage>
</organism>